<dbReference type="HOGENOM" id="CLU_2422880_0_0_6"/>
<keyword evidence="4" id="KW-1185">Reference proteome</keyword>
<name>C4K8S6_HAMD5</name>
<protein>
    <recommendedName>
        <fullName evidence="5">Acid shock protein</fullName>
    </recommendedName>
</protein>
<organism evidence="3 4">
    <name type="scientific">Hamiltonella defensa subsp. Acyrthosiphon pisum (strain 5AT)</name>
    <dbReference type="NCBI Taxonomy" id="572265"/>
    <lineage>
        <taxon>Bacteria</taxon>
        <taxon>Pseudomonadati</taxon>
        <taxon>Pseudomonadota</taxon>
        <taxon>Gammaproteobacteria</taxon>
        <taxon>Enterobacterales</taxon>
        <taxon>Enterobacteriaceae</taxon>
        <taxon>aphid secondary symbionts</taxon>
        <taxon>Candidatus Williamhamiltonella</taxon>
    </lineage>
</organism>
<dbReference type="KEGG" id="hde:HDEF_0140"/>
<keyword evidence="2" id="KW-0732">Signal</keyword>
<dbReference type="RefSeq" id="WP_012737878.1">
    <property type="nucleotide sequence ID" value="NC_012751.1"/>
</dbReference>
<feature type="compositionally biased region" description="Low complexity" evidence="1">
    <location>
        <begin position="33"/>
        <end position="50"/>
    </location>
</feature>
<feature type="chain" id="PRO_5002939887" description="Acid shock protein" evidence="2">
    <location>
        <begin position="20"/>
        <end position="91"/>
    </location>
</feature>
<feature type="compositionally biased region" description="Basic and acidic residues" evidence="1">
    <location>
        <begin position="73"/>
        <end position="91"/>
    </location>
</feature>
<feature type="region of interest" description="Disordered" evidence="1">
    <location>
        <begin position="27"/>
        <end position="91"/>
    </location>
</feature>
<evidence type="ECO:0000313" key="4">
    <source>
        <dbReference type="Proteomes" id="UP000002334"/>
    </source>
</evidence>
<feature type="signal peptide" evidence="2">
    <location>
        <begin position="1"/>
        <end position="19"/>
    </location>
</feature>
<evidence type="ECO:0008006" key="5">
    <source>
        <dbReference type="Google" id="ProtNLM"/>
    </source>
</evidence>
<dbReference type="AlphaFoldDB" id="C4K8S6"/>
<sequence>MKKTLAFIIAVTISSTAIAAEGSMLKQPNPTEVTSKVASSAVTSSTADSAGNIKKTKIEKYHKKTEKKRMKKDSKNKPDANMKKESNFNMK</sequence>
<evidence type="ECO:0000256" key="1">
    <source>
        <dbReference type="SAM" id="MobiDB-lite"/>
    </source>
</evidence>
<proteinExistence type="predicted"/>
<accession>C4K8S6</accession>
<reference evidence="3 4" key="1">
    <citation type="journal article" date="2009" name="Proc. Natl. Acad. Sci. U.S.A.">
        <title>Hamiltonella defensa, genome evolution of protective bacterial endosymbiont from pathogenic ancestors.</title>
        <authorList>
            <person name="Degnan P.H."/>
            <person name="Yu Y."/>
            <person name="Sisneros N."/>
            <person name="Wing R.A."/>
            <person name="Moran N.A."/>
        </authorList>
    </citation>
    <scope>NUCLEOTIDE SEQUENCE [LARGE SCALE GENOMIC DNA]</scope>
    <source>
        <strain evidence="4">5AT</strain>
    </source>
</reference>
<evidence type="ECO:0000313" key="3">
    <source>
        <dbReference type="EMBL" id="ACQ66913.1"/>
    </source>
</evidence>
<gene>
    <name evidence="3" type="ordered locus">HDEF_0140</name>
</gene>
<dbReference type="EMBL" id="CP001277">
    <property type="protein sequence ID" value="ACQ66913.1"/>
    <property type="molecule type" value="Genomic_DNA"/>
</dbReference>
<dbReference type="Proteomes" id="UP000002334">
    <property type="component" value="Chromosome"/>
</dbReference>
<evidence type="ECO:0000256" key="2">
    <source>
        <dbReference type="SAM" id="SignalP"/>
    </source>
</evidence>
<dbReference type="GeneID" id="66260078"/>
<feature type="compositionally biased region" description="Basic residues" evidence="1">
    <location>
        <begin position="54"/>
        <end position="72"/>
    </location>
</feature>